<comment type="catalytic activity">
    <reaction evidence="1">
        <text>an L-aminoacyl-L-amino acid + H2O = 2 an L-alpha-amino acid</text>
        <dbReference type="Rhea" id="RHEA:48940"/>
        <dbReference type="ChEBI" id="CHEBI:15377"/>
        <dbReference type="ChEBI" id="CHEBI:59869"/>
        <dbReference type="ChEBI" id="CHEBI:77460"/>
        <dbReference type="EC" id="3.4.13.19"/>
    </reaction>
</comment>
<dbReference type="EC" id="3.4.13.19" evidence="1"/>
<sequence>MCKSYDELELVTSSQGIANSDKIASLMGIHGGHAIDSSLATLRMFYDLGVRYLTLTPFCNTPWAEAASPKYGNLYTDVHGLSDFGEEVVKEMNRLGMIIDLSHASEATARAVLRISKAPVIFSHSAAFSVCNHPKNIPDSILQLLKQNNGIIMLSFDVKFLACSGPSVTVSNVADHFDHIQNTIGPEHLGIAGNYDGFNIHPVGLEDVSKYPVLIAELLKRGWSEEVLKDALRENFLRVFREVEKVRDESLSIKANEETISPELVKHPCRQELKPPPRATILY</sequence>
<dbReference type="KEGG" id="pvt:110085510"/>
<proteinExistence type="inferred from homology"/>
<comment type="subcellular location">
    <subcellularLocation>
        <location evidence="1">Membrane</location>
        <topology evidence="1">Lipid-anchor</topology>
        <topology evidence="1">GPI-anchor</topology>
    </subcellularLocation>
</comment>
<keyword evidence="1" id="KW-0482">Metalloprotease</keyword>
<dbReference type="PANTHER" id="PTHR10443">
    <property type="entry name" value="MICROSOMAL DIPEPTIDASE"/>
    <property type="match status" value="1"/>
</dbReference>
<protein>
    <recommendedName>
        <fullName evidence="1">Dipeptidase</fullName>
        <ecNumber evidence="1">3.4.13.19</ecNumber>
    </recommendedName>
</protein>
<dbReference type="GeneID" id="110085510"/>
<keyword evidence="1" id="KW-0325">Glycoprotein</keyword>
<evidence type="ECO:0000256" key="1">
    <source>
        <dbReference type="RuleBase" id="RU341113"/>
    </source>
</evidence>
<dbReference type="InterPro" id="IPR008257">
    <property type="entry name" value="Pept_M19"/>
</dbReference>
<keyword evidence="1" id="KW-0472">Membrane</keyword>
<comment type="similarity">
    <text evidence="1">Belongs to the metallo-dependent hydrolases superfamily. Peptidase M19 family.</text>
</comment>
<dbReference type="Proteomes" id="UP001652642">
    <property type="component" value="Chromosome 10"/>
</dbReference>
<dbReference type="RefSeq" id="XP_020661411.2">
    <property type="nucleotide sequence ID" value="XM_020805752.2"/>
</dbReference>
<organism evidence="2 3">
    <name type="scientific">Pogona vitticeps</name>
    <name type="common">central bearded dragon</name>
    <dbReference type="NCBI Taxonomy" id="103695"/>
    <lineage>
        <taxon>Eukaryota</taxon>
        <taxon>Metazoa</taxon>
        <taxon>Chordata</taxon>
        <taxon>Craniata</taxon>
        <taxon>Vertebrata</taxon>
        <taxon>Euteleostomi</taxon>
        <taxon>Lepidosauria</taxon>
        <taxon>Squamata</taxon>
        <taxon>Bifurcata</taxon>
        <taxon>Unidentata</taxon>
        <taxon>Episquamata</taxon>
        <taxon>Toxicofera</taxon>
        <taxon>Iguania</taxon>
        <taxon>Acrodonta</taxon>
        <taxon>Agamidae</taxon>
        <taxon>Amphibolurinae</taxon>
        <taxon>Pogona</taxon>
    </lineage>
</organism>
<dbReference type="OrthoDB" id="445695at2759"/>
<keyword evidence="1" id="KW-0862">Zinc</keyword>
<dbReference type="SUPFAM" id="SSF51556">
    <property type="entry name" value="Metallo-dependent hydrolases"/>
    <property type="match status" value="1"/>
</dbReference>
<dbReference type="GO" id="GO:0006508">
    <property type="term" value="P:proteolysis"/>
    <property type="evidence" value="ECO:0007669"/>
    <property type="project" value="UniProtKB-KW"/>
</dbReference>
<dbReference type="AlphaFoldDB" id="A0A6J0UL24"/>
<keyword evidence="2" id="KW-1185">Reference proteome</keyword>
<dbReference type="CDD" id="cd01301">
    <property type="entry name" value="rDP_like"/>
    <property type="match status" value="1"/>
</dbReference>
<keyword evidence="1" id="KW-0224">Dipeptidase</keyword>
<dbReference type="Pfam" id="PF01244">
    <property type="entry name" value="Peptidase_M19"/>
    <property type="match status" value="1"/>
</dbReference>
<comment type="cofactor">
    <cofactor evidence="1">
        <name>Zn(2+)</name>
        <dbReference type="ChEBI" id="CHEBI:29105"/>
    </cofactor>
</comment>
<dbReference type="InterPro" id="IPR032466">
    <property type="entry name" value="Metal_Hydrolase"/>
</dbReference>
<gene>
    <name evidence="3" type="primary">LOC110085510</name>
</gene>
<reference evidence="3" key="1">
    <citation type="submission" date="2025-08" db="UniProtKB">
        <authorList>
            <consortium name="RefSeq"/>
        </authorList>
    </citation>
    <scope>IDENTIFICATION</scope>
</reference>
<keyword evidence="1" id="KW-0645">Protease</keyword>
<keyword evidence="1" id="KW-0449">Lipoprotein</keyword>
<evidence type="ECO:0000313" key="2">
    <source>
        <dbReference type="Proteomes" id="UP001652642"/>
    </source>
</evidence>
<dbReference type="InParanoid" id="A0A6J0UL24"/>
<keyword evidence="1" id="KW-0479">Metal-binding</keyword>
<dbReference type="Gene3D" id="3.20.20.140">
    <property type="entry name" value="Metal-dependent hydrolases"/>
    <property type="match status" value="1"/>
</dbReference>
<name>A0A6J0UL24_9SAUR</name>
<dbReference type="GO" id="GO:0046872">
    <property type="term" value="F:metal ion binding"/>
    <property type="evidence" value="ECO:0007669"/>
    <property type="project" value="UniProtKB-UniRule"/>
</dbReference>
<accession>A0A6J0UL24</accession>
<comment type="subunit">
    <text evidence="1">Homodimer; disulfide-linked.</text>
</comment>
<keyword evidence="1" id="KW-0378">Hydrolase</keyword>
<evidence type="ECO:0000313" key="3">
    <source>
        <dbReference type="RefSeq" id="XP_020661411.2"/>
    </source>
</evidence>
<keyword evidence="1" id="KW-0336">GPI-anchor</keyword>
<dbReference type="GO" id="GO:0070573">
    <property type="term" value="F:metallodipeptidase activity"/>
    <property type="evidence" value="ECO:0007669"/>
    <property type="project" value="InterPro"/>
</dbReference>
<dbReference type="GO" id="GO:0098552">
    <property type="term" value="C:side of membrane"/>
    <property type="evidence" value="ECO:0007669"/>
    <property type="project" value="UniProtKB-KW"/>
</dbReference>
<dbReference type="PANTHER" id="PTHR10443:SF9">
    <property type="entry name" value="DIPEPTIDASE 2"/>
    <property type="match status" value="1"/>
</dbReference>
<dbReference type="PROSITE" id="PS51365">
    <property type="entry name" value="RENAL_DIPEPTIDASE_2"/>
    <property type="match status" value="1"/>
</dbReference>
<keyword evidence="1" id="KW-1015">Disulfide bond</keyword>